<gene>
    <name evidence="6" type="ORF">J2S37_000294</name>
</gene>
<dbReference type="InterPro" id="IPR012893">
    <property type="entry name" value="HipA-like_C"/>
</dbReference>
<dbReference type="InterPro" id="IPR052028">
    <property type="entry name" value="HipA_Ser/Thr_kinase"/>
</dbReference>
<proteinExistence type="inferred from homology"/>
<dbReference type="Pfam" id="PF07804">
    <property type="entry name" value="HipA_C"/>
    <property type="match status" value="1"/>
</dbReference>
<comment type="similarity">
    <text evidence="1">Belongs to the HipA Ser/Thr kinase family.</text>
</comment>
<evidence type="ECO:0000256" key="1">
    <source>
        <dbReference type="ARBA" id="ARBA00010164"/>
    </source>
</evidence>
<evidence type="ECO:0000313" key="6">
    <source>
        <dbReference type="EMBL" id="MDR7353756.1"/>
    </source>
</evidence>
<dbReference type="EMBL" id="JAVDYF010000001">
    <property type="protein sequence ID" value="MDR7353756.1"/>
    <property type="molecule type" value="Genomic_DNA"/>
</dbReference>
<sequence length="379" mass="41715">MVAHTEINQAVVYVDEQPAALLSRHQHTISFDYLPQYQGPEIATTLPRDCGRIDTGSRRMPAFFSALLPEGHRRDQVQRQIKSAPEDELTLMVHLGAETVGNVRIFPAGGFPHPIKLPTMEQLDLAAYANYSVVGLSWAIPGVQPKEAVDVEGPAVVKVAGKGFSGLVSNEQVCLHRLRTSSWRHPVAKSSVTKDSEGVQALVVSRFDRVGDRRFRVEDATQVLGIYPEAKYSVSYEDIAFAFAKVCSDPVQALRSVAYQVAVAWLSGNGDLHAKNFSVIDRGVGFEPAPLYDVPSTAPYGDSTLALTVGGKNDGLSRKRFLAFCAEIGVDRPTAESIASAALGVTENLSRELDYTCDFHPRQRRDCHRILHAHRKHWE</sequence>
<dbReference type="NCBIfam" id="TIGR03071">
    <property type="entry name" value="couple_hipA"/>
    <property type="match status" value="1"/>
</dbReference>
<dbReference type="PANTHER" id="PTHR37419">
    <property type="entry name" value="SERINE/THREONINE-PROTEIN KINASE TOXIN HIPA"/>
    <property type="match status" value="1"/>
</dbReference>
<evidence type="ECO:0000313" key="7">
    <source>
        <dbReference type="Proteomes" id="UP001183619"/>
    </source>
</evidence>
<dbReference type="RefSeq" id="WP_277105312.1">
    <property type="nucleotide sequence ID" value="NZ_BAAAJS010000039.1"/>
</dbReference>
<dbReference type="EC" id="2.7.11.1" evidence="6"/>
<keyword evidence="3 6" id="KW-0418">Kinase</keyword>
<dbReference type="InterPro" id="IPR017508">
    <property type="entry name" value="HipA_N1"/>
</dbReference>
<dbReference type="GO" id="GO:0004674">
    <property type="term" value="F:protein serine/threonine kinase activity"/>
    <property type="evidence" value="ECO:0007669"/>
    <property type="project" value="UniProtKB-EC"/>
</dbReference>
<evidence type="ECO:0000256" key="3">
    <source>
        <dbReference type="ARBA" id="ARBA00022777"/>
    </source>
</evidence>
<protein>
    <submittedName>
        <fullName evidence="6">Serine/threonine-protein kinase HipA</fullName>
        <ecNumber evidence="6">2.7.11.1</ecNumber>
    </submittedName>
</protein>
<dbReference type="Proteomes" id="UP001183619">
    <property type="component" value="Unassembled WGS sequence"/>
</dbReference>
<feature type="domain" description="HipA-like C-terminal" evidence="4">
    <location>
        <begin position="139"/>
        <end position="342"/>
    </location>
</feature>
<feature type="domain" description="HipA N-terminal subdomain 1" evidence="5">
    <location>
        <begin position="12"/>
        <end position="105"/>
    </location>
</feature>
<keyword evidence="7" id="KW-1185">Reference proteome</keyword>
<evidence type="ECO:0000259" key="4">
    <source>
        <dbReference type="Pfam" id="PF07804"/>
    </source>
</evidence>
<dbReference type="PANTHER" id="PTHR37419:SF1">
    <property type="entry name" value="SERINE_THREONINE-PROTEIN KINASE TOXIN HIPA"/>
    <property type="match status" value="1"/>
</dbReference>
<evidence type="ECO:0000259" key="5">
    <source>
        <dbReference type="Pfam" id="PF13657"/>
    </source>
</evidence>
<organism evidence="6 7">
    <name type="scientific">Corynebacterium felinum</name>
    <dbReference type="NCBI Taxonomy" id="131318"/>
    <lineage>
        <taxon>Bacteria</taxon>
        <taxon>Bacillati</taxon>
        <taxon>Actinomycetota</taxon>
        <taxon>Actinomycetes</taxon>
        <taxon>Mycobacteriales</taxon>
        <taxon>Corynebacteriaceae</taxon>
        <taxon>Corynebacterium</taxon>
    </lineage>
</organism>
<evidence type="ECO:0000256" key="2">
    <source>
        <dbReference type="ARBA" id="ARBA00022679"/>
    </source>
</evidence>
<keyword evidence="2 6" id="KW-0808">Transferase</keyword>
<accession>A0ABU2B652</accession>
<dbReference type="Pfam" id="PF13657">
    <property type="entry name" value="Couple_hipA"/>
    <property type="match status" value="1"/>
</dbReference>
<name>A0ABU2B652_9CORY</name>
<comment type="caution">
    <text evidence="6">The sequence shown here is derived from an EMBL/GenBank/DDBJ whole genome shotgun (WGS) entry which is preliminary data.</text>
</comment>
<reference evidence="6 7" key="1">
    <citation type="submission" date="2023-07" db="EMBL/GenBank/DDBJ databases">
        <title>Sequencing the genomes of 1000 actinobacteria strains.</title>
        <authorList>
            <person name="Klenk H.-P."/>
        </authorList>
    </citation>
    <scope>NUCLEOTIDE SEQUENCE [LARGE SCALE GENOMIC DNA]</scope>
    <source>
        <strain evidence="6 7">DSM 44508</strain>
    </source>
</reference>